<organism evidence="2 3">
    <name type="scientific">Solidesulfovibrio carbinolicus</name>
    <dbReference type="NCBI Taxonomy" id="296842"/>
    <lineage>
        <taxon>Bacteria</taxon>
        <taxon>Pseudomonadati</taxon>
        <taxon>Thermodesulfobacteriota</taxon>
        <taxon>Desulfovibrionia</taxon>
        <taxon>Desulfovibrionales</taxon>
        <taxon>Desulfovibrionaceae</taxon>
        <taxon>Solidesulfovibrio</taxon>
    </lineage>
</organism>
<keyword evidence="3" id="KW-1185">Reference proteome</keyword>
<gene>
    <name evidence="2" type="ORF">C3Y92_07260</name>
</gene>
<dbReference type="AlphaFoldDB" id="A0A4P6HPF6"/>
<dbReference type="Proteomes" id="UP000293296">
    <property type="component" value="Chromosome"/>
</dbReference>
<evidence type="ECO:0000313" key="3">
    <source>
        <dbReference type="Proteomes" id="UP000293296"/>
    </source>
</evidence>
<name>A0A4P6HPF6_9BACT</name>
<dbReference type="InterPro" id="IPR012106">
    <property type="entry name" value="Phage_Mu_Gp1"/>
</dbReference>
<dbReference type="RefSeq" id="WP_129351215.1">
    <property type="nucleotide sequence ID" value="NZ_CP026538.1"/>
</dbReference>
<evidence type="ECO:0000256" key="1">
    <source>
        <dbReference type="SAM" id="SignalP"/>
    </source>
</evidence>
<dbReference type="EMBL" id="CP026538">
    <property type="protein sequence ID" value="QAZ67038.1"/>
    <property type="molecule type" value="Genomic_DNA"/>
</dbReference>
<sequence>MRNATHSPITHATAALAVALAPTADAASLPDGMNVQLFPDGDFDARDGRPGSLKGCTTKAWRFDADIAAALIARTNTRETPLFIDYEHHTLTAKDAGHKAVAAGWIEALAYVPGRGLFARVAWTDAARAHIRADEYRYISPLFTFDPESGAVLSLVNAALTNSPALDGMAAVAAVRQVAASQTDQPQPEDCMDELLKRLRFLLNLPVAATAEDVTARLDALKTQVTTGAETAASVDLLAILAGKDAAIADLTAKAATPDPARFAPVEALSALTAENTDLKARLAAAATQNGAAALSAEIKAAVADGRVHKSLEGWLADLAAKAPDAARDYLAKAAPVAALTAMQTSTVTPPAGAGTAALTAEEKEAAKLLGIPEDVYATGKEAK</sequence>
<reference evidence="2 3" key="1">
    <citation type="submission" date="2018-02" db="EMBL/GenBank/DDBJ databases">
        <title>Genome sequence of Desulfovibrio carbinolicus DSM 3852.</title>
        <authorList>
            <person name="Wilbanks E."/>
            <person name="Skennerton C.T."/>
            <person name="Orphan V.J."/>
        </authorList>
    </citation>
    <scope>NUCLEOTIDE SEQUENCE [LARGE SCALE GENOMIC DNA]</scope>
    <source>
        <strain evidence="2 3">DSM 3852</strain>
    </source>
</reference>
<feature type="chain" id="PRO_5020529071" evidence="1">
    <location>
        <begin position="27"/>
        <end position="384"/>
    </location>
</feature>
<dbReference type="PIRSF" id="PIRSF016624">
    <property type="entry name" value="Mu_prophg_I"/>
    <property type="match status" value="1"/>
</dbReference>
<keyword evidence="1" id="KW-0732">Signal</keyword>
<feature type="signal peptide" evidence="1">
    <location>
        <begin position="1"/>
        <end position="26"/>
    </location>
</feature>
<protein>
    <submittedName>
        <fullName evidence="2">Peptidase</fullName>
    </submittedName>
</protein>
<accession>A0A4P6HPF6</accession>
<dbReference type="Pfam" id="PF10123">
    <property type="entry name" value="Mu-like_Pro"/>
    <property type="match status" value="1"/>
</dbReference>
<proteinExistence type="predicted"/>
<dbReference type="KEGG" id="dcb:C3Y92_07260"/>
<dbReference type="OrthoDB" id="2043985at2"/>
<evidence type="ECO:0000313" key="2">
    <source>
        <dbReference type="EMBL" id="QAZ67038.1"/>
    </source>
</evidence>